<keyword evidence="3" id="KW-1185">Reference proteome</keyword>
<name>A0A4S3KLE6_9GAMM</name>
<accession>A0A4S3KLE6</accession>
<proteinExistence type="predicted"/>
<dbReference type="OrthoDB" id="7011692at2"/>
<dbReference type="RefSeq" id="WP_081128637.1">
    <property type="nucleotide sequence ID" value="NZ_LDOS01000002.1"/>
</dbReference>
<organism evidence="2 3">
    <name type="scientific">Metallibacterium scheffleri</name>
    <dbReference type="NCBI Taxonomy" id="993689"/>
    <lineage>
        <taxon>Bacteria</taxon>
        <taxon>Pseudomonadati</taxon>
        <taxon>Pseudomonadota</taxon>
        <taxon>Gammaproteobacteria</taxon>
        <taxon>Lysobacterales</taxon>
        <taxon>Rhodanobacteraceae</taxon>
        <taxon>Metallibacterium</taxon>
    </lineage>
</organism>
<evidence type="ECO:0000313" key="3">
    <source>
        <dbReference type="Proteomes" id="UP000307749"/>
    </source>
</evidence>
<reference evidence="2 3" key="1">
    <citation type="submission" date="2017-02" db="EMBL/GenBank/DDBJ databases">
        <title>Whole genome sequencing of Metallibacterium scheffleri DSM 24874 (T).</title>
        <authorList>
            <person name="Kumar S."/>
            <person name="Patil P."/>
            <person name="Patil P.B."/>
        </authorList>
    </citation>
    <scope>NUCLEOTIDE SEQUENCE [LARGE SCALE GENOMIC DNA]</scope>
    <source>
        <strain evidence="2 3">DSM 24874</strain>
    </source>
</reference>
<comment type="caution">
    <text evidence="2">The sequence shown here is derived from an EMBL/GenBank/DDBJ whole genome shotgun (WGS) entry which is preliminary data.</text>
</comment>
<dbReference type="EMBL" id="MWQO01000038">
    <property type="protein sequence ID" value="THD09540.1"/>
    <property type="molecule type" value="Genomic_DNA"/>
</dbReference>
<gene>
    <name evidence="2" type="ORF">B1806_10755</name>
</gene>
<feature type="transmembrane region" description="Helical" evidence="1">
    <location>
        <begin position="46"/>
        <end position="64"/>
    </location>
</feature>
<keyword evidence="1" id="KW-0812">Transmembrane</keyword>
<dbReference type="AlphaFoldDB" id="A0A4S3KLE6"/>
<keyword evidence="1" id="KW-0472">Membrane</keyword>
<dbReference type="Proteomes" id="UP000307749">
    <property type="component" value="Unassembled WGS sequence"/>
</dbReference>
<sequence length="111" mass="12164">MDRHVTRRILHGLGANAYGQLVAVVIQLAGVPILLHAWGTQLYGEWLILAAIPTYLLMADLGFSQSAGNDMTARSVREAARCRARTMIGERRRGFADLARQAAHVPFLPPS</sequence>
<evidence type="ECO:0000256" key="1">
    <source>
        <dbReference type="SAM" id="Phobius"/>
    </source>
</evidence>
<keyword evidence="1" id="KW-1133">Transmembrane helix</keyword>
<protein>
    <submittedName>
        <fullName evidence="2">Uncharacterized protein</fullName>
    </submittedName>
</protein>
<dbReference type="STRING" id="993689.GCA_002077135_02758"/>
<evidence type="ECO:0000313" key="2">
    <source>
        <dbReference type="EMBL" id="THD09540.1"/>
    </source>
</evidence>